<proteinExistence type="predicted"/>
<keyword evidence="2" id="KW-1185">Reference proteome</keyword>
<reference evidence="1" key="3">
    <citation type="submission" date="2022-01" db="UniProtKB">
        <authorList>
            <consortium name="EnsemblPlants"/>
        </authorList>
    </citation>
    <scope>IDENTIFICATION</scope>
    <source>
        <strain evidence="1">subsp. vulgare</strain>
    </source>
</reference>
<dbReference type="EnsemblPlants" id="HORVU.MOREX.r3.2HG0202850.1">
    <property type="protein sequence ID" value="HORVU.MOREX.r3.2HG0202850.1.CDS1"/>
    <property type="gene ID" value="HORVU.MOREX.r3.2HG0202850"/>
</dbReference>
<protein>
    <recommendedName>
        <fullName evidence="3">Reverse transcriptase zinc-binding domain-containing protein</fullName>
    </recommendedName>
</protein>
<dbReference type="Gramene" id="HORVU.MOREX.r2.2HG0168710.1">
    <property type="protein sequence ID" value="HORVU.MOREX.r2.2HG0168710.1.CDS.1"/>
    <property type="gene ID" value="HORVU.MOREX.r2.2HG0168710"/>
</dbReference>
<sequence length="98" mass="11111">MHLDDPFCPLCNQNAEETDLHLLWDCVFAQDCWKSVIPNKKRGTSLYVKTLLAIEQLPNAFAKAIVILGCWTRIREMAKSSQEYSTQFSLGDSTSSKI</sequence>
<evidence type="ECO:0000313" key="1">
    <source>
        <dbReference type="EnsemblPlants" id="HORVU.MOREX.r3.2HG0202850.1.CDS1"/>
    </source>
</evidence>
<reference evidence="2" key="1">
    <citation type="journal article" date="2012" name="Nature">
        <title>A physical, genetic and functional sequence assembly of the barley genome.</title>
        <authorList>
            <consortium name="The International Barley Genome Sequencing Consortium"/>
            <person name="Mayer K.F."/>
            <person name="Waugh R."/>
            <person name="Brown J.W."/>
            <person name="Schulman A."/>
            <person name="Langridge P."/>
            <person name="Platzer M."/>
            <person name="Fincher G.B."/>
            <person name="Muehlbauer G.J."/>
            <person name="Sato K."/>
            <person name="Close T.J."/>
            <person name="Wise R.P."/>
            <person name="Stein N."/>
        </authorList>
    </citation>
    <scope>NUCLEOTIDE SEQUENCE [LARGE SCALE GENOMIC DNA]</scope>
    <source>
        <strain evidence="2">cv. Morex</strain>
    </source>
</reference>
<evidence type="ECO:0008006" key="3">
    <source>
        <dbReference type="Google" id="ProtNLM"/>
    </source>
</evidence>
<organism evidence="1 2">
    <name type="scientific">Hordeum vulgare subsp. vulgare</name>
    <name type="common">Domesticated barley</name>
    <dbReference type="NCBI Taxonomy" id="112509"/>
    <lineage>
        <taxon>Eukaryota</taxon>
        <taxon>Viridiplantae</taxon>
        <taxon>Streptophyta</taxon>
        <taxon>Embryophyta</taxon>
        <taxon>Tracheophyta</taxon>
        <taxon>Spermatophyta</taxon>
        <taxon>Magnoliopsida</taxon>
        <taxon>Liliopsida</taxon>
        <taxon>Poales</taxon>
        <taxon>Poaceae</taxon>
        <taxon>BOP clade</taxon>
        <taxon>Pooideae</taxon>
        <taxon>Triticodae</taxon>
        <taxon>Triticeae</taxon>
        <taxon>Hordeinae</taxon>
        <taxon>Hordeum</taxon>
    </lineage>
</organism>
<dbReference type="Proteomes" id="UP000011116">
    <property type="component" value="Chromosome 2H"/>
</dbReference>
<dbReference type="AlphaFoldDB" id="A0A8I6WTP3"/>
<reference evidence="1" key="2">
    <citation type="submission" date="2020-10" db="EMBL/GenBank/DDBJ databases">
        <authorList>
            <person name="Scholz U."/>
            <person name="Mascher M."/>
            <person name="Fiebig A."/>
        </authorList>
    </citation>
    <scope>NUCLEOTIDE SEQUENCE [LARGE SCALE GENOMIC DNA]</scope>
    <source>
        <strain evidence="1">cv. Morex</strain>
    </source>
</reference>
<accession>A0A8I6WTP3</accession>
<name>A0A8I6WTP3_HORVV</name>
<dbReference type="Gramene" id="HORVU.MOREX.r3.2HG0202850.1">
    <property type="protein sequence ID" value="HORVU.MOREX.r3.2HG0202850.1.CDS1"/>
    <property type="gene ID" value="HORVU.MOREX.r3.2HG0202850"/>
</dbReference>
<evidence type="ECO:0000313" key="2">
    <source>
        <dbReference type="Proteomes" id="UP000011116"/>
    </source>
</evidence>